<protein>
    <submittedName>
        <fullName evidence="1">Uncharacterized protein</fullName>
    </submittedName>
</protein>
<dbReference type="Proteomes" id="UP001500751">
    <property type="component" value="Unassembled WGS sequence"/>
</dbReference>
<evidence type="ECO:0000313" key="2">
    <source>
        <dbReference type="Proteomes" id="UP001500751"/>
    </source>
</evidence>
<keyword evidence="2" id="KW-1185">Reference proteome</keyword>
<accession>A0ABN2U4W4</accession>
<comment type="caution">
    <text evidence="1">The sequence shown here is derived from an EMBL/GenBank/DDBJ whole genome shotgun (WGS) entry which is preliminary data.</text>
</comment>
<dbReference type="EMBL" id="BAAAQN010000014">
    <property type="protein sequence ID" value="GAA2028757.1"/>
    <property type="molecule type" value="Genomic_DNA"/>
</dbReference>
<name>A0ABN2U4W4_9ACTN</name>
<reference evidence="2" key="1">
    <citation type="journal article" date="2019" name="Int. J. Syst. Evol. Microbiol.">
        <title>The Global Catalogue of Microorganisms (GCM) 10K type strain sequencing project: providing services to taxonomists for standard genome sequencing and annotation.</title>
        <authorList>
            <consortium name="The Broad Institute Genomics Platform"/>
            <consortium name="The Broad Institute Genome Sequencing Center for Infectious Disease"/>
            <person name="Wu L."/>
            <person name="Ma J."/>
        </authorList>
    </citation>
    <scope>NUCLEOTIDE SEQUENCE [LARGE SCALE GENOMIC DNA]</scope>
    <source>
        <strain evidence="2">JCM 16014</strain>
    </source>
</reference>
<organism evidence="1 2">
    <name type="scientific">Catenulispora yoronensis</name>
    <dbReference type="NCBI Taxonomy" id="450799"/>
    <lineage>
        <taxon>Bacteria</taxon>
        <taxon>Bacillati</taxon>
        <taxon>Actinomycetota</taxon>
        <taxon>Actinomycetes</taxon>
        <taxon>Catenulisporales</taxon>
        <taxon>Catenulisporaceae</taxon>
        <taxon>Catenulispora</taxon>
    </lineage>
</organism>
<proteinExistence type="predicted"/>
<sequence>MADGLDEVPEDAPEALERLDEAVPAVPVVPEAEEVTLGVAPAGDPEAAGCWAAGFAVFDEQPVAVRATSALPARSAYCRRFMSW</sequence>
<evidence type="ECO:0000313" key="1">
    <source>
        <dbReference type="EMBL" id="GAA2028757.1"/>
    </source>
</evidence>
<gene>
    <name evidence="1" type="ORF">GCM10009839_30020</name>
</gene>